<organism evidence="2 3">
    <name type="scientific">Actinomadura litoris</name>
    <dbReference type="NCBI Taxonomy" id="2678616"/>
    <lineage>
        <taxon>Bacteria</taxon>
        <taxon>Bacillati</taxon>
        <taxon>Actinomycetota</taxon>
        <taxon>Actinomycetes</taxon>
        <taxon>Streptosporangiales</taxon>
        <taxon>Thermomonosporaceae</taxon>
        <taxon>Actinomadura</taxon>
    </lineage>
</organism>
<keyword evidence="3" id="KW-1185">Reference proteome</keyword>
<dbReference type="RefSeq" id="WP_156220967.1">
    <property type="nucleotide sequence ID" value="NZ_WOFH01000016.1"/>
</dbReference>
<dbReference type="InterPro" id="IPR008183">
    <property type="entry name" value="Aldose_1/G6P_1-epimerase"/>
</dbReference>
<dbReference type="EMBL" id="WOFH01000016">
    <property type="protein sequence ID" value="MUN41771.1"/>
    <property type="molecule type" value="Genomic_DNA"/>
</dbReference>
<dbReference type="Proteomes" id="UP000432015">
    <property type="component" value="Unassembled WGS sequence"/>
</dbReference>
<evidence type="ECO:0000313" key="2">
    <source>
        <dbReference type="EMBL" id="MUN41771.1"/>
    </source>
</evidence>
<dbReference type="InterPro" id="IPR014718">
    <property type="entry name" value="GH-type_carb-bd"/>
</dbReference>
<proteinExistence type="predicted"/>
<evidence type="ECO:0000256" key="1">
    <source>
        <dbReference type="SAM" id="MobiDB-lite"/>
    </source>
</evidence>
<dbReference type="CDD" id="cd09022">
    <property type="entry name" value="Aldose_epim_Ec_YihR"/>
    <property type="match status" value="1"/>
</dbReference>
<dbReference type="Pfam" id="PF01263">
    <property type="entry name" value="Aldose_epim"/>
    <property type="match status" value="1"/>
</dbReference>
<feature type="region of interest" description="Disordered" evidence="1">
    <location>
        <begin position="1"/>
        <end position="22"/>
    </location>
</feature>
<dbReference type="GO" id="GO:0005975">
    <property type="term" value="P:carbohydrate metabolic process"/>
    <property type="evidence" value="ECO:0007669"/>
    <property type="project" value="InterPro"/>
</dbReference>
<dbReference type="AlphaFoldDB" id="A0A7K1LBG6"/>
<dbReference type="InterPro" id="IPR037480">
    <property type="entry name" value="YihR-like"/>
</dbReference>
<protein>
    <submittedName>
        <fullName evidence="2">Aldose epimerase</fullName>
    </submittedName>
</protein>
<comment type="caution">
    <text evidence="2">The sequence shown here is derived from an EMBL/GenBank/DDBJ whole genome shotgun (WGS) entry which is preliminary data.</text>
</comment>
<evidence type="ECO:0000313" key="3">
    <source>
        <dbReference type="Proteomes" id="UP000432015"/>
    </source>
</evidence>
<name>A0A7K1LBG6_9ACTN</name>
<dbReference type="GO" id="GO:0016853">
    <property type="term" value="F:isomerase activity"/>
    <property type="evidence" value="ECO:0007669"/>
    <property type="project" value="InterPro"/>
</dbReference>
<dbReference type="Gene3D" id="2.70.98.10">
    <property type="match status" value="1"/>
</dbReference>
<reference evidence="2 3" key="1">
    <citation type="submission" date="2019-11" db="EMBL/GenBank/DDBJ databases">
        <authorList>
            <person name="Cao P."/>
        </authorList>
    </citation>
    <scope>NUCLEOTIDE SEQUENCE [LARGE SCALE GENOMIC DNA]</scope>
    <source>
        <strain evidence="2 3">NEAU-AAG5</strain>
    </source>
</reference>
<sequence>MTEPTTTRPTTTGPTTTGPITGEQHALIAGPYQAVVTEAGAALRELTHEGRPLVLAHGAGENAPAASGQLLAPWPNRLDRGRYAYGGATHRLDVSDPDHDCAIHGLVRWAPWRAVLREPDRVRLRHRLLGTAGYPFRLDLDVEYALSEERGLTVRLTASNRGDVTAPYGHGAHPYLTVGVPIDACTVTFLADRYLPVGPRKLPSGPPLDVTGTDRDLRTGPLLGDRLIDNTFTGLARDGDGRSTVTLAGAGRAVALWSDEAHPWTQIYTAEEAAEPRAGLAVEPMTCPPNAFVSGEDVIELAPGAAFTGTWGIHAVAP</sequence>
<dbReference type="SUPFAM" id="SSF74650">
    <property type="entry name" value="Galactose mutarotase-like"/>
    <property type="match status" value="1"/>
</dbReference>
<accession>A0A7K1LBG6</accession>
<dbReference type="GO" id="GO:0030246">
    <property type="term" value="F:carbohydrate binding"/>
    <property type="evidence" value="ECO:0007669"/>
    <property type="project" value="InterPro"/>
</dbReference>
<gene>
    <name evidence="2" type="ORF">GNZ18_35075</name>
</gene>
<dbReference type="InterPro" id="IPR011013">
    <property type="entry name" value="Gal_mutarotase_sf_dom"/>
</dbReference>